<dbReference type="OMA" id="QPWKENI"/>
<keyword evidence="10" id="KW-1185">Reference proteome</keyword>
<dbReference type="PANTHER" id="PTHR12039:SF0">
    <property type="entry name" value="NICOTINAMIDE-NUCLEOTIDE ADENYLYLTRANSFERASE"/>
    <property type="match status" value="1"/>
</dbReference>
<dbReference type="SUPFAM" id="SSF52374">
    <property type="entry name" value="Nucleotidylyl transferase"/>
    <property type="match status" value="1"/>
</dbReference>
<dbReference type="Proteomes" id="UP000001357">
    <property type="component" value="Unassembled WGS sequence"/>
</dbReference>
<dbReference type="PANTHER" id="PTHR12039">
    <property type="entry name" value="NICOTINAMIDE MONONUCLEOTIDE ADENYLYLTRANSFERASE"/>
    <property type="match status" value="1"/>
</dbReference>
<dbReference type="InterPro" id="IPR004821">
    <property type="entry name" value="Cyt_trans-like"/>
</dbReference>
<proteinExistence type="inferred from homology"/>
<dbReference type="RefSeq" id="XP_001747817.1">
    <property type="nucleotide sequence ID" value="XM_001747765.1"/>
</dbReference>
<dbReference type="InParanoid" id="A9V531"/>
<dbReference type="EMBL" id="CH991560">
    <property type="protein sequence ID" value="EDQ87204.1"/>
    <property type="molecule type" value="Genomic_DNA"/>
</dbReference>
<evidence type="ECO:0000256" key="3">
    <source>
        <dbReference type="ARBA" id="ARBA00022695"/>
    </source>
</evidence>
<evidence type="ECO:0000256" key="6">
    <source>
        <dbReference type="ARBA" id="ARBA00023027"/>
    </source>
</evidence>
<dbReference type="eggNOG" id="KOG3199">
    <property type="taxonomic scope" value="Eukaryota"/>
</dbReference>
<dbReference type="GO" id="GO:0009435">
    <property type="term" value="P:NAD+ biosynthetic process"/>
    <property type="evidence" value="ECO:0000318"/>
    <property type="project" value="GO_Central"/>
</dbReference>
<dbReference type="NCBIfam" id="TIGR00482">
    <property type="entry name" value="nicotinate (nicotinamide) nucleotide adenylyltransferase"/>
    <property type="match status" value="1"/>
</dbReference>
<keyword evidence="4 7" id="KW-0547">Nucleotide-binding</keyword>
<dbReference type="KEGG" id="mbr:MONBRDRAFT_27368"/>
<dbReference type="InterPro" id="IPR051182">
    <property type="entry name" value="Euk_NMN_adenylyltrnsfrase"/>
</dbReference>
<organism evidence="9 10">
    <name type="scientific">Monosiga brevicollis</name>
    <name type="common">Choanoflagellate</name>
    <dbReference type="NCBI Taxonomy" id="81824"/>
    <lineage>
        <taxon>Eukaryota</taxon>
        <taxon>Choanoflagellata</taxon>
        <taxon>Craspedida</taxon>
        <taxon>Salpingoecidae</taxon>
        <taxon>Monosiga</taxon>
    </lineage>
</organism>
<evidence type="ECO:0000256" key="7">
    <source>
        <dbReference type="RuleBase" id="RU362021"/>
    </source>
</evidence>
<comment type="catalytic activity">
    <reaction evidence="7">
        <text>nicotinate beta-D-ribonucleotide + ATP + H(+) = deamido-NAD(+) + diphosphate</text>
        <dbReference type="Rhea" id="RHEA:22860"/>
        <dbReference type="ChEBI" id="CHEBI:15378"/>
        <dbReference type="ChEBI" id="CHEBI:30616"/>
        <dbReference type="ChEBI" id="CHEBI:33019"/>
        <dbReference type="ChEBI" id="CHEBI:57502"/>
        <dbReference type="ChEBI" id="CHEBI:58437"/>
        <dbReference type="EC" id="2.7.7.18"/>
    </reaction>
</comment>
<dbReference type="Gene3D" id="3.40.50.620">
    <property type="entry name" value="HUPs"/>
    <property type="match status" value="1"/>
</dbReference>
<dbReference type="STRING" id="81824.A9V531"/>
<dbReference type="GeneID" id="5893143"/>
<keyword evidence="3 7" id="KW-0548">Nucleotidyltransferase</keyword>
<evidence type="ECO:0000256" key="2">
    <source>
        <dbReference type="ARBA" id="ARBA00022679"/>
    </source>
</evidence>
<dbReference type="EC" id="2.7.7.18" evidence="7"/>
<name>A9V531_MONBE</name>
<dbReference type="GO" id="GO:0004515">
    <property type="term" value="F:nicotinate-nucleotide adenylyltransferase activity"/>
    <property type="evidence" value="ECO:0000318"/>
    <property type="project" value="GO_Central"/>
</dbReference>
<accession>A9V531</accession>
<evidence type="ECO:0000256" key="1">
    <source>
        <dbReference type="ARBA" id="ARBA00022642"/>
    </source>
</evidence>
<gene>
    <name evidence="9" type="ORF">MONBRDRAFT_27368</name>
</gene>
<comment type="catalytic activity">
    <reaction evidence="7">
        <text>beta-nicotinamide D-ribonucleotide + ATP + H(+) = diphosphate + NAD(+)</text>
        <dbReference type="Rhea" id="RHEA:21360"/>
        <dbReference type="ChEBI" id="CHEBI:14649"/>
        <dbReference type="ChEBI" id="CHEBI:15378"/>
        <dbReference type="ChEBI" id="CHEBI:30616"/>
        <dbReference type="ChEBI" id="CHEBI:33019"/>
        <dbReference type="ChEBI" id="CHEBI:57540"/>
        <dbReference type="EC" id="2.7.7.1"/>
    </reaction>
</comment>
<evidence type="ECO:0000256" key="4">
    <source>
        <dbReference type="ARBA" id="ARBA00022741"/>
    </source>
</evidence>
<dbReference type="UniPathway" id="UPA00253">
    <property type="reaction ID" value="UER00600"/>
</dbReference>
<dbReference type="GO" id="GO:0000309">
    <property type="term" value="F:nicotinamide-nucleotide adenylyltransferase activity"/>
    <property type="evidence" value="ECO:0000318"/>
    <property type="project" value="GO_Central"/>
</dbReference>
<dbReference type="FunFam" id="3.40.50.620:FF:000181">
    <property type="entry name" value="Nicotinamide/nicotinic acid mononucleotide adenylyltransferase 3"/>
    <property type="match status" value="1"/>
</dbReference>
<comment type="similarity">
    <text evidence="7">Belongs to the eukaryotic NMN adenylyltransferase family.</text>
</comment>
<dbReference type="Pfam" id="PF01467">
    <property type="entry name" value="CTP_transf_like"/>
    <property type="match status" value="1"/>
</dbReference>
<dbReference type="EC" id="2.7.7.1" evidence="7"/>
<evidence type="ECO:0000259" key="8">
    <source>
        <dbReference type="Pfam" id="PF01467"/>
    </source>
</evidence>
<comment type="pathway">
    <text evidence="7">Cofactor biosynthesis; NAD(+) biosynthesis; NAD(+) from nicotinamide D-ribonucleotide: step 1/1.</text>
</comment>
<sequence length="260" mass="29194">MAGRGLWQGLKLVGCAVWLRRGVPRDKEPVVLIACGSFSPVTLMHLRLLEDARDTLHAQGHRHVIGGYLSPTHDKYGKKTLALGHHRLNMTALAVEDSEWLNVDVWENAQSGWTPTALVLDRFERALQAVALTDEHGDPHPKPIKVMLTCGADLLDSFETIKEDGSPLWQPAHQDIIARNGIVCLERQGTDIDEVIARQDVLARNRANIVVFPPAVTNSISSTTVRRQLAQGRSVRYLIPRPVEDYIYRHQLHRLPNWQA</sequence>
<keyword evidence="1 7" id="KW-0662">Pyridine nucleotide biosynthesis</keyword>
<dbReference type="FunCoup" id="A9V531">
    <property type="interactions" value="1229"/>
</dbReference>
<evidence type="ECO:0000313" key="10">
    <source>
        <dbReference type="Proteomes" id="UP000001357"/>
    </source>
</evidence>
<evidence type="ECO:0000313" key="9">
    <source>
        <dbReference type="EMBL" id="EDQ87204.1"/>
    </source>
</evidence>
<keyword evidence="6 7" id="KW-0520">NAD</keyword>
<feature type="domain" description="Cytidyltransferase-like" evidence="8">
    <location>
        <begin position="33"/>
        <end position="227"/>
    </location>
</feature>
<dbReference type="GO" id="GO:0005524">
    <property type="term" value="F:ATP binding"/>
    <property type="evidence" value="ECO:0007669"/>
    <property type="project" value="UniProtKB-KW"/>
</dbReference>
<reference evidence="9 10" key="1">
    <citation type="journal article" date="2008" name="Nature">
        <title>The genome of the choanoflagellate Monosiga brevicollis and the origin of metazoans.</title>
        <authorList>
            <consortium name="JGI Sequencing"/>
            <person name="King N."/>
            <person name="Westbrook M.J."/>
            <person name="Young S.L."/>
            <person name="Kuo A."/>
            <person name="Abedin M."/>
            <person name="Chapman J."/>
            <person name="Fairclough S."/>
            <person name="Hellsten U."/>
            <person name="Isogai Y."/>
            <person name="Letunic I."/>
            <person name="Marr M."/>
            <person name="Pincus D."/>
            <person name="Putnam N."/>
            <person name="Rokas A."/>
            <person name="Wright K.J."/>
            <person name="Zuzow R."/>
            <person name="Dirks W."/>
            <person name="Good M."/>
            <person name="Goodstein D."/>
            <person name="Lemons D."/>
            <person name="Li W."/>
            <person name="Lyons J.B."/>
            <person name="Morris A."/>
            <person name="Nichols S."/>
            <person name="Richter D.J."/>
            <person name="Salamov A."/>
            <person name="Bork P."/>
            <person name="Lim W.A."/>
            <person name="Manning G."/>
            <person name="Miller W.T."/>
            <person name="McGinnis W."/>
            <person name="Shapiro H."/>
            <person name="Tjian R."/>
            <person name="Grigoriev I.V."/>
            <person name="Rokhsar D."/>
        </authorList>
    </citation>
    <scope>NUCLEOTIDE SEQUENCE [LARGE SCALE GENOMIC DNA]</scope>
    <source>
        <strain evidence="10">MX1 / ATCC 50154</strain>
    </source>
</reference>
<evidence type="ECO:0000256" key="5">
    <source>
        <dbReference type="ARBA" id="ARBA00022840"/>
    </source>
</evidence>
<keyword evidence="2 7" id="KW-0808">Transferase</keyword>
<keyword evidence="5 7" id="KW-0067">ATP-binding</keyword>
<protein>
    <recommendedName>
        <fullName evidence="7">Nicotinamide-nucleotide adenylyltransferase</fullName>
        <ecNumber evidence="7">2.7.7.1</ecNumber>
        <ecNumber evidence="7">2.7.7.18</ecNumber>
    </recommendedName>
</protein>
<dbReference type="InterPro" id="IPR014729">
    <property type="entry name" value="Rossmann-like_a/b/a_fold"/>
</dbReference>
<dbReference type="InterPro" id="IPR005248">
    <property type="entry name" value="NadD/NMNAT"/>
</dbReference>
<dbReference type="AlphaFoldDB" id="A9V531"/>